<feature type="compositionally biased region" description="Acidic residues" evidence="2">
    <location>
        <begin position="399"/>
        <end position="419"/>
    </location>
</feature>
<evidence type="ECO:0000256" key="1">
    <source>
        <dbReference type="SAM" id="Coils"/>
    </source>
</evidence>
<proteinExistence type="predicted"/>
<evidence type="ECO:0000256" key="2">
    <source>
        <dbReference type="SAM" id="MobiDB-lite"/>
    </source>
</evidence>
<dbReference type="Proteomes" id="UP001320245">
    <property type="component" value="Unassembled WGS sequence"/>
</dbReference>
<feature type="region of interest" description="Disordered" evidence="2">
    <location>
        <begin position="222"/>
        <end position="284"/>
    </location>
</feature>
<comment type="caution">
    <text evidence="3">The sequence shown here is derived from an EMBL/GenBank/DDBJ whole genome shotgun (WGS) entry which is preliminary data.</text>
</comment>
<accession>A0AAN9UJ09</accession>
<gene>
    <name evidence="3" type="ORF">SLS53_001670</name>
</gene>
<dbReference type="EMBL" id="JAJSPL020000004">
    <property type="protein sequence ID" value="KAK7747415.1"/>
    <property type="molecule type" value="Genomic_DNA"/>
</dbReference>
<protein>
    <submittedName>
        <fullName evidence="3">Uncharacterized protein</fullName>
    </submittedName>
</protein>
<keyword evidence="1" id="KW-0175">Coiled coil</keyword>
<feature type="region of interest" description="Disordered" evidence="2">
    <location>
        <begin position="394"/>
        <end position="419"/>
    </location>
</feature>
<feature type="compositionally biased region" description="Acidic residues" evidence="2">
    <location>
        <begin position="255"/>
        <end position="271"/>
    </location>
</feature>
<dbReference type="AlphaFoldDB" id="A0AAN9UJ09"/>
<feature type="coiled-coil region" evidence="1">
    <location>
        <begin position="325"/>
        <end position="363"/>
    </location>
</feature>
<sequence length="419" mass="46246">MDNTYETPNDGAPRQPWLEGLGEAVGFVIPREPSPDPSTHHHPLADAYRQEPEAHLYGSQPFQEQPNYGRYALAGAGISANNVPQQPRPQYMGPGPAPPLNHPSPYLQNLDPALRAQPYRPTDPHSYPRYSGPGQFGPAYQYVGQQQRHPLPAAPGAFAAAHQQRHPLPAAPGAFAAAYQQPHPQQNYPQPAAPGQFSPVLLSVNAVEPEPRFVRAAQVGPGQYMPEGQAFDVRLPPIQDQRAENPFKRASSGGDADDDGDSNEEGDDDEDRDPRNPGFLKSNIRPHKKICSDFVSDSDNFCMRTSESPSLVAKERADQEIYDRVEELDDKVYDLEDKLYKKEEELEALNEAHVQEVARLKRRAVRVVGDAAVEICGVKRGGPLWDDLVREVQEKMDEPAVDEDEDEDGDGDGDGDDDS</sequence>
<evidence type="ECO:0000313" key="4">
    <source>
        <dbReference type="Proteomes" id="UP001320245"/>
    </source>
</evidence>
<keyword evidence="4" id="KW-1185">Reference proteome</keyword>
<name>A0AAN9UJ09_9PEZI</name>
<reference evidence="3 4" key="1">
    <citation type="journal article" date="2023" name="PLoS ONE">
        <title>Cytospora paraplurivora sp. nov. isolated from orchards with fruit tree decline syndrome in Ontario, Canada.</title>
        <authorList>
            <person name="Ilyukhin E."/>
            <person name="Nguyen H.D.T."/>
            <person name="Castle A.J."/>
            <person name="Ellouze W."/>
        </authorList>
    </citation>
    <scope>NUCLEOTIDE SEQUENCE [LARGE SCALE GENOMIC DNA]</scope>
    <source>
        <strain evidence="3 4">FDS-564</strain>
    </source>
</reference>
<feature type="region of interest" description="Disordered" evidence="2">
    <location>
        <begin position="29"/>
        <end position="140"/>
    </location>
</feature>
<organism evidence="3 4">
    <name type="scientific">Cytospora paraplurivora</name>
    <dbReference type="NCBI Taxonomy" id="2898453"/>
    <lineage>
        <taxon>Eukaryota</taxon>
        <taxon>Fungi</taxon>
        <taxon>Dikarya</taxon>
        <taxon>Ascomycota</taxon>
        <taxon>Pezizomycotina</taxon>
        <taxon>Sordariomycetes</taxon>
        <taxon>Sordariomycetidae</taxon>
        <taxon>Diaporthales</taxon>
        <taxon>Cytosporaceae</taxon>
        <taxon>Cytospora</taxon>
    </lineage>
</organism>
<evidence type="ECO:0000313" key="3">
    <source>
        <dbReference type="EMBL" id="KAK7747415.1"/>
    </source>
</evidence>